<dbReference type="GO" id="GO:0005764">
    <property type="term" value="C:lysosome"/>
    <property type="evidence" value="ECO:0007669"/>
    <property type="project" value="TreeGrafter"/>
</dbReference>
<dbReference type="AlphaFoldDB" id="A0A9D1EQX7"/>
<dbReference type="InterPro" id="IPR057739">
    <property type="entry name" value="Glyco_hydro_29_N"/>
</dbReference>
<dbReference type="PANTHER" id="PTHR10030:SF37">
    <property type="entry name" value="ALPHA-L-FUCOSIDASE-RELATED"/>
    <property type="match status" value="1"/>
</dbReference>
<accession>A0A9D1EQX7</accession>
<evidence type="ECO:0000256" key="3">
    <source>
        <dbReference type="ARBA" id="ARBA00022729"/>
    </source>
</evidence>
<dbReference type="InterPro" id="IPR017853">
    <property type="entry name" value="GH"/>
</dbReference>
<dbReference type="PANTHER" id="PTHR10030">
    <property type="entry name" value="ALPHA-L-FUCOSIDASE"/>
    <property type="match status" value="1"/>
</dbReference>
<keyword evidence="3" id="KW-0732">Signal</keyword>
<comment type="caution">
    <text evidence="7">The sequence shown here is derived from an EMBL/GenBank/DDBJ whole genome shotgun (WGS) entry which is preliminary data.</text>
</comment>
<evidence type="ECO:0000256" key="2">
    <source>
        <dbReference type="ARBA" id="ARBA00012662"/>
    </source>
</evidence>
<evidence type="ECO:0000256" key="5">
    <source>
        <dbReference type="ARBA" id="ARBA00023295"/>
    </source>
</evidence>
<dbReference type="Gene3D" id="3.20.20.80">
    <property type="entry name" value="Glycosidases"/>
    <property type="match status" value="1"/>
</dbReference>
<name>A0A9D1EQX7_9FIRM</name>
<reference evidence="7" key="2">
    <citation type="journal article" date="2021" name="PeerJ">
        <title>Extensive microbial diversity within the chicken gut microbiome revealed by metagenomics and culture.</title>
        <authorList>
            <person name="Gilroy R."/>
            <person name="Ravi A."/>
            <person name="Getino M."/>
            <person name="Pursley I."/>
            <person name="Horton D.L."/>
            <person name="Alikhan N.F."/>
            <person name="Baker D."/>
            <person name="Gharbi K."/>
            <person name="Hall N."/>
            <person name="Watson M."/>
            <person name="Adriaenssens E.M."/>
            <person name="Foster-Nyarko E."/>
            <person name="Jarju S."/>
            <person name="Secka A."/>
            <person name="Antonio M."/>
            <person name="Oren A."/>
            <person name="Chaudhuri R.R."/>
            <person name="La Ragione R."/>
            <person name="Hildebrand F."/>
            <person name="Pallen M.J."/>
        </authorList>
    </citation>
    <scope>NUCLEOTIDE SEQUENCE</scope>
    <source>
        <strain evidence="7">CHK190-19873</strain>
    </source>
</reference>
<dbReference type="GO" id="GO:0016139">
    <property type="term" value="P:glycoside catabolic process"/>
    <property type="evidence" value="ECO:0007669"/>
    <property type="project" value="TreeGrafter"/>
</dbReference>
<dbReference type="GO" id="GO:0004560">
    <property type="term" value="F:alpha-L-fucosidase activity"/>
    <property type="evidence" value="ECO:0007669"/>
    <property type="project" value="InterPro"/>
</dbReference>
<dbReference type="Proteomes" id="UP000823935">
    <property type="component" value="Unassembled WGS sequence"/>
</dbReference>
<dbReference type="GO" id="GO:0006004">
    <property type="term" value="P:fucose metabolic process"/>
    <property type="evidence" value="ECO:0007669"/>
    <property type="project" value="TreeGrafter"/>
</dbReference>
<reference evidence="7" key="1">
    <citation type="submission" date="2020-10" db="EMBL/GenBank/DDBJ databases">
        <authorList>
            <person name="Gilroy R."/>
        </authorList>
    </citation>
    <scope>NUCLEOTIDE SEQUENCE</scope>
    <source>
        <strain evidence="7">CHK190-19873</strain>
    </source>
</reference>
<keyword evidence="4" id="KW-0378">Hydrolase</keyword>
<protein>
    <recommendedName>
        <fullName evidence="2">alpha-L-fucosidase</fullName>
        <ecNumber evidence="2">3.2.1.51</ecNumber>
    </recommendedName>
</protein>
<sequence length="320" mass="35883">MTDLIELQKNFINKRFGTFIHFNSASVQFQTGPVIDWEYGCENDGTPRRFPFLPLDWNPDQLDCAQWAKIAKSAGCRFAALTAKHHEGFALWPTDYSRHSVRYAACTTDVVEAYLNAFRQAGIEAGLYFSILDLTAQIGQRSCTDSQKELIKGQITELLTNYGEIPFLITDGWNAQWGGPSYETLPFEEIDSLVKSLQPNCLLMNIGCSDSLAGTDVIFYENAAGQEVSGAFQGPGIACNKLTRTWFWRSTDPDAVLADARWVQEKTENYFPMNCSFMLNLSPNPHGRIDQNQADAFAEIGKTIVLPPPLTTLPEGWLRR</sequence>
<dbReference type="EC" id="3.2.1.51" evidence="2"/>
<dbReference type="Pfam" id="PF01120">
    <property type="entry name" value="Alpha_L_fucos"/>
    <property type="match status" value="1"/>
</dbReference>
<dbReference type="EMBL" id="DVIQ01000009">
    <property type="protein sequence ID" value="HIS30268.1"/>
    <property type="molecule type" value="Genomic_DNA"/>
</dbReference>
<comment type="similarity">
    <text evidence="1">Belongs to the glycosyl hydrolase 29 family.</text>
</comment>
<dbReference type="SMART" id="SM00812">
    <property type="entry name" value="Alpha_L_fucos"/>
    <property type="match status" value="1"/>
</dbReference>
<evidence type="ECO:0000256" key="1">
    <source>
        <dbReference type="ARBA" id="ARBA00007951"/>
    </source>
</evidence>
<organism evidence="7 8">
    <name type="scientific">Candidatus Limivivens intestinipullorum</name>
    <dbReference type="NCBI Taxonomy" id="2840858"/>
    <lineage>
        <taxon>Bacteria</taxon>
        <taxon>Bacillati</taxon>
        <taxon>Bacillota</taxon>
        <taxon>Clostridia</taxon>
        <taxon>Lachnospirales</taxon>
        <taxon>Lachnospiraceae</taxon>
        <taxon>Lachnospiraceae incertae sedis</taxon>
        <taxon>Candidatus Limivivens</taxon>
    </lineage>
</organism>
<dbReference type="SUPFAM" id="SSF51445">
    <property type="entry name" value="(Trans)glycosidases"/>
    <property type="match status" value="1"/>
</dbReference>
<evidence type="ECO:0000313" key="8">
    <source>
        <dbReference type="Proteomes" id="UP000823935"/>
    </source>
</evidence>
<proteinExistence type="inferred from homology"/>
<gene>
    <name evidence="7" type="ORF">IAB44_01775</name>
</gene>
<dbReference type="InterPro" id="IPR000933">
    <property type="entry name" value="Glyco_hydro_29"/>
</dbReference>
<feature type="domain" description="Glycoside hydrolase family 29 N-terminal" evidence="6">
    <location>
        <begin position="6"/>
        <end position="302"/>
    </location>
</feature>
<keyword evidence="5" id="KW-0326">Glycosidase</keyword>
<evidence type="ECO:0000256" key="4">
    <source>
        <dbReference type="ARBA" id="ARBA00022801"/>
    </source>
</evidence>
<evidence type="ECO:0000259" key="6">
    <source>
        <dbReference type="Pfam" id="PF01120"/>
    </source>
</evidence>
<evidence type="ECO:0000313" key="7">
    <source>
        <dbReference type="EMBL" id="HIS30268.1"/>
    </source>
</evidence>